<evidence type="ECO:0000313" key="12">
    <source>
        <dbReference type="EMBL" id="TXG50917.1"/>
    </source>
</evidence>
<evidence type="ECO:0000256" key="4">
    <source>
        <dbReference type="ARBA" id="ARBA00022729"/>
    </source>
</evidence>
<keyword evidence="3" id="KW-0285">Flavoprotein</keyword>
<evidence type="ECO:0000259" key="11">
    <source>
        <dbReference type="PROSITE" id="PS51387"/>
    </source>
</evidence>
<evidence type="ECO:0000313" key="13">
    <source>
        <dbReference type="Proteomes" id="UP000323000"/>
    </source>
</evidence>
<dbReference type="Gene3D" id="3.30.420.10">
    <property type="entry name" value="Ribonuclease H-like superfamily/Ribonuclease H"/>
    <property type="match status" value="1"/>
</dbReference>
<sequence length="870" mass="97128">MVCVSDLSNSDFNKQQSDDKTIAKSLSDCNKSISCVNFVALDCNNHATMNHKSSIALWHSKLGHPSDLVLKQILKKLNISCSFASFSWCDSYALKVFLDFKKYVELQFQTRICALQTDMGLEFQAFSSHLKQFGIAQRFSCAYTHQQNGVPELKHRNVVETGLTFLAHAKMPLKFWSDAFTSAALVINNLPTPVLNGKSPFELLHNKKPNYAYFKTFDCASFPYLRPYSKQKFDFHSTKCVFIGYSSLHKGYKCLSPAGRVYISRNVLFHEFDFPYLELFPSSDSVSSLPGSTHLPSTDSGPSMSLTLNHTPMSPRLPVLNPEANSPDVVSPAVNTYTEVVPSNIIVDLRLPPVTRGHSSTHGMTTRSKTGSLRPKVYSALCQSPCLSPNLEPTNSSSRELNSPGSQSLPKPELIFTPLSESHVQAAVICSKELGIHMRVRSGGHDFEGVSYVSIIESPFIVLDLTYLRSISVNINDNSAWVQVAATLGELYYRIAEKSNVHGFPAGICPTVGAGGHITGGGYGILLRKYGLAADNVIDAHIVDVNGRVLDRAAMGEDLFWAMRGGGGGTFGVILSWKIKLVAVPETVTVFTVFKTLEQGDTKLLYRWQQVADKLDKDLLIRVLMNVENTSTSERSVTTAYDGFFLGGADRLVQLMQESFPELGLTREDCIETSWIRSALHVSSISVNTSLVFASTELLLQRITAQSSFEGKADFVNEPIPEIALEELRKRLLEEDNPIIVWTAYGGMMSEIPEYETPFPHRKGTMFKFHYFTYWQKGDKNVPKHMNWIRSLYNYMTPYVSKFPRGAYVNYRDFDLGINKKGNTSVIQASVWGVKYFKGNFQRLVKVKTEVDPGNFFRHEQSIPPLALKS</sequence>
<dbReference type="Pfam" id="PF01565">
    <property type="entry name" value="FAD_binding_4"/>
    <property type="match status" value="1"/>
</dbReference>
<evidence type="ECO:0000256" key="8">
    <source>
        <dbReference type="ARBA" id="ARBA00023180"/>
    </source>
</evidence>
<keyword evidence="4" id="KW-0732">Signal</keyword>
<protein>
    <recommendedName>
        <fullName evidence="14">FAD-binding PCMH-type domain-containing protein</fullName>
    </recommendedName>
</protein>
<organism evidence="12 13">
    <name type="scientific">Acer yangbiense</name>
    <dbReference type="NCBI Taxonomy" id="1000413"/>
    <lineage>
        <taxon>Eukaryota</taxon>
        <taxon>Viridiplantae</taxon>
        <taxon>Streptophyta</taxon>
        <taxon>Embryophyta</taxon>
        <taxon>Tracheophyta</taxon>
        <taxon>Spermatophyta</taxon>
        <taxon>Magnoliopsida</taxon>
        <taxon>eudicotyledons</taxon>
        <taxon>Gunneridae</taxon>
        <taxon>Pentapetalae</taxon>
        <taxon>rosids</taxon>
        <taxon>malvids</taxon>
        <taxon>Sapindales</taxon>
        <taxon>Sapindaceae</taxon>
        <taxon>Hippocastanoideae</taxon>
        <taxon>Acereae</taxon>
        <taxon>Acer</taxon>
    </lineage>
</organism>
<dbReference type="GO" id="GO:0071949">
    <property type="term" value="F:FAD binding"/>
    <property type="evidence" value="ECO:0007669"/>
    <property type="project" value="InterPro"/>
</dbReference>
<evidence type="ECO:0000256" key="1">
    <source>
        <dbReference type="ARBA" id="ARBA00001974"/>
    </source>
</evidence>
<gene>
    <name evidence="12" type="ORF">EZV62_023441</name>
</gene>
<evidence type="ECO:0000256" key="2">
    <source>
        <dbReference type="ARBA" id="ARBA00005466"/>
    </source>
</evidence>
<dbReference type="Gene3D" id="3.30.43.10">
    <property type="entry name" value="Uridine Diphospho-n-acetylenolpyruvylglucosamine Reductase, domain 2"/>
    <property type="match status" value="1"/>
</dbReference>
<dbReference type="GO" id="GO:0003676">
    <property type="term" value="F:nucleic acid binding"/>
    <property type="evidence" value="ECO:0007669"/>
    <property type="project" value="InterPro"/>
</dbReference>
<dbReference type="Pfam" id="PF25597">
    <property type="entry name" value="SH3_retrovirus"/>
    <property type="match status" value="1"/>
</dbReference>
<dbReference type="PROSITE" id="PS51387">
    <property type="entry name" value="FAD_PCMH"/>
    <property type="match status" value="1"/>
</dbReference>
<dbReference type="GO" id="GO:0015074">
    <property type="term" value="P:DNA integration"/>
    <property type="evidence" value="ECO:0007669"/>
    <property type="project" value="InterPro"/>
</dbReference>
<dbReference type="EMBL" id="VAHF01000011">
    <property type="protein sequence ID" value="TXG50917.1"/>
    <property type="molecule type" value="Genomic_DNA"/>
</dbReference>
<dbReference type="InterPro" id="IPR001584">
    <property type="entry name" value="Integrase_cat-core"/>
</dbReference>
<feature type="domain" description="FAD-binding PCMH-type" evidence="11">
    <location>
        <begin position="408"/>
        <end position="584"/>
    </location>
</feature>
<dbReference type="Gene3D" id="3.30.465.10">
    <property type="match status" value="1"/>
</dbReference>
<evidence type="ECO:0000256" key="9">
    <source>
        <dbReference type="SAM" id="MobiDB-lite"/>
    </source>
</evidence>
<comment type="similarity">
    <text evidence="2">Belongs to the oxygen-dependent FAD-linked oxidoreductase family.</text>
</comment>
<comment type="caution">
    <text evidence="12">The sequence shown here is derived from an EMBL/GenBank/DDBJ whole genome shotgun (WGS) entry which is preliminary data.</text>
</comment>
<comment type="cofactor">
    <cofactor evidence="1">
        <name>FAD</name>
        <dbReference type="ChEBI" id="CHEBI:57692"/>
    </cofactor>
</comment>
<keyword evidence="8" id="KW-0325">Glycoprotein</keyword>
<keyword evidence="5" id="KW-0547">Nucleotide-binding</keyword>
<keyword evidence="6" id="KW-0274">FAD</keyword>
<dbReference type="SUPFAM" id="SSF53098">
    <property type="entry name" value="Ribonuclease H-like"/>
    <property type="match status" value="1"/>
</dbReference>
<accession>A0A5C7H240</accession>
<evidence type="ECO:0000259" key="10">
    <source>
        <dbReference type="PROSITE" id="PS50994"/>
    </source>
</evidence>
<proteinExistence type="inferred from homology"/>
<keyword evidence="7" id="KW-0560">Oxidoreductase</keyword>
<dbReference type="PROSITE" id="PS50994">
    <property type="entry name" value="INTEGRASE"/>
    <property type="match status" value="1"/>
</dbReference>
<dbReference type="PANTHER" id="PTHR32448">
    <property type="entry name" value="OS08G0158400 PROTEIN"/>
    <property type="match status" value="1"/>
</dbReference>
<dbReference type="Pfam" id="PF08031">
    <property type="entry name" value="BBE"/>
    <property type="match status" value="1"/>
</dbReference>
<dbReference type="Gene3D" id="3.40.462.20">
    <property type="match status" value="1"/>
</dbReference>
<dbReference type="InterPro" id="IPR036318">
    <property type="entry name" value="FAD-bd_PCMH-like_sf"/>
</dbReference>
<dbReference type="InterPro" id="IPR016169">
    <property type="entry name" value="FAD-bd_PCMH_sub2"/>
</dbReference>
<evidence type="ECO:0000256" key="6">
    <source>
        <dbReference type="ARBA" id="ARBA00022827"/>
    </source>
</evidence>
<dbReference type="AlphaFoldDB" id="A0A5C7H240"/>
<evidence type="ECO:0000256" key="3">
    <source>
        <dbReference type="ARBA" id="ARBA00022630"/>
    </source>
</evidence>
<feature type="domain" description="Integrase catalytic" evidence="10">
    <location>
        <begin position="114"/>
        <end position="208"/>
    </location>
</feature>
<evidence type="ECO:0000256" key="7">
    <source>
        <dbReference type="ARBA" id="ARBA00023002"/>
    </source>
</evidence>
<dbReference type="InterPro" id="IPR006094">
    <property type="entry name" value="Oxid_FAD_bind_N"/>
</dbReference>
<dbReference type="InterPro" id="IPR012337">
    <property type="entry name" value="RNaseH-like_sf"/>
</dbReference>
<dbReference type="SUPFAM" id="SSF56176">
    <property type="entry name" value="FAD-binding/transporter-associated domain-like"/>
    <property type="match status" value="1"/>
</dbReference>
<keyword evidence="13" id="KW-1185">Reference proteome</keyword>
<dbReference type="InterPro" id="IPR036397">
    <property type="entry name" value="RNaseH_sf"/>
</dbReference>
<feature type="region of interest" description="Disordered" evidence="9">
    <location>
        <begin position="389"/>
        <end position="409"/>
    </location>
</feature>
<dbReference type="OrthoDB" id="1938465at2759"/>
<dbReference type="InterPro" id="IPR012951">
    <property type="entry name" value="BBE"/>
</dbReference>
<evidence type="ECO:0000256" key="5">
    <source>
        <dbReference type="ARBA" id="ARBA00022741"/>
    </source>
</evidence>
<dbReference type="Proteomes" id="UP000323000">
    <property type="component" value="Chromosome 11"/>
</dbReference>
<name>A0A5C7H240_9ROSI</name>
<reference evidence="13" key="1">
    <citation type="journal article" date="2019" name="Gigascience">
        <title>De novo genome assembly of the endangered Acer yangbiense, a plant species with extremely small populations endemic to Yunnan Province, China.</title>
        <authorList>
            <person name="Yang J."/>
            <person name="Wariss H.M."/>
            <person name="Tao L."/>
            <person name="Zhang R."/>
            <person name="Yun Q."/>
            <person name="Hollingsworth P."/>
            <person name="Dao Z."/>
            <person name="Luo G."/>
            <person name="Guo H."/>
            <person name="Ma Y."/>
            <person name="Sun W."/>
        </authorList>
    </citation>
    <scope>NUCLEOTIDE SEQUENCE [LARGE SCALE GENOMIC DNA]</scope>
    <source>
        <strain evidence="13">cv. Malutang</strain>
    </source>
</reference>
<dbReference type="GO" id="GO:0016491">
    <property type="term" value="F:oxidoreductase activity"/>
    <property type="evidence" value="ECO:0007669"/>
    <property type="project" value="UniProtKB-KW"/>
</dbReference>
<evidence type="ECO:0008006" key="14">
    <source>
        <dbReference type="Google" id="ProtNLM"/>
    </source>
</evidence>
<dbReference type="InterPro" id="IPR016166">
    <property type="entry name" value="FAD-bd_PCMH"/>
</dbReference>
<dbReference type="InterPro" id="IPR057670">
    <property type="entry name" value="SH3_retrovirus"/>
</dbReference>
<dbReference type="InterPro" id="IPR016167">
    <property type="entry name" value="FAD-bd_PCMH_sub1"/>
</dbReference>